<dbReference type="Gene3D" id="1.10.340.70">
    <property type="match status" value="1"/>
</dbReference>
<evidence type="ECO:0000256" key="8">
    <source>
        <dbReference type="SAM" id="Coils"/>
    </source>
</evidence>
<feature type="coiled-coil region" evidence="8">
    <location>
        <begin position="1859"/>
        <end position="1896"/>
    </location>
</feature>
<dbReference type="CDD" id="cd00303">
    <property type="entry name" value="retropepsin_like"/>
    <property type="match status" value="1"/>
</dbReference>
<keyword evidence="3" id="KW-0548">Nucleotidyltransferase</keyword>
<feature type="region of interest" description="Disordered" evidence="9">
    <location>
        <begin position="498"/>
        <end position="517"/>
    </location>
</feature>
<keyword evidence="5" id="KW-0255">Endonuclease</keyword>
<dbReference type="InterPro" id="IPR041373">
    <property type="entry name" value="RT_RNaseH"/>
</dbReference>
<dbReference type="InterPro" id="IPR005162">
    <property type="entry name" value="Retrotrans_gag_dom"/>
</dbReference>
<dbReference type="InterPro" id="IPR036397">
    <property type="entry name" value="RNaseH_sf"/>
</dbReference>
<feature type="region of interest" description="Disordered" evidence="9">
    <location>
        <begin position="1027"/>
        <end position="1077"/>
    </location>
</feature>
<feature type="compositionally biased region" description="Polar residues" evidence="9">
    <location>
        <begin position="77"/>
        <end position="98"/>
    </location>
</feature>
<feature type="compositionally biased region" description="Low complexity" evidence="9">
    <location>
        <begin position="141"/>
        <end position="154"/>
    </location>
</feature>
<feature type="domain" description="Integrase catalytic" evidence="11">
    <location>
        <begin position="1713"/>
        <end position="1803"/>
    </location>
</feature>
<dbReference type="InterPro" id="IPR043502">
    <property type="entry name" value="DNA/RNA_pol_sf"/>
</dbReference>
<keyword evidence="7" id="KW-0695">RNA-directed DNA polymerase</keyword>
<proteinExistence type="predicted"/>
<feature type="compositionally biased region" description="Low complexity" evidence="9">
    <location>
        <begin position="52"/>
        <end position="62"/>
    </location>
</feature>
<evidence type="ECO:0000256" key="6">
    <source>
        <dbReference type="ARBA" id="ARBA00022801"/>
    </source>
</evidence>
<evidence type="ECO:0000256" key="5">
    <source>
        <dbReference type="ARBA" id="ARBA00022759"/>
    </source>
</evidence>
<dbReference type="InterPro" id="IPR012337">
    <property type="entry name" value="RNaseH-like_sf"/>
</dbReference>
<feature type="compositionally biased region" description="Basic and acidic residues" evidence="9">
    <location>
        <begin position="406"/>
        <end position="421"/>
    </location>
</feature>
<evidence type="ECO:0000259" key="11">
    <source>
        <dbReference type="PROSITE" id="PS50994"/>
    </source>
</evidence>
<dbReference type="SUPFAM" id="SSF53098">
    <property type="entry name" value="Ribonuclease H-like"/>
    <property type="match status" value="2"/>
</dbReference>
<sequence>MKFVSTNFWHALWDLLYLSSVSPFRDLRVFNTPDSMASRKAHIPKTTTKNVGGSTSSSTSTGPMTRNRSKAMGLPTAQRTVGEASTKNLTKAQPQPKTVISLDTLGAGRRTSKSVGDTPLVSEDSTARGNSSYSAPDAESSTDSQSGSSPGSPQRATSFAFSEDSSRIIAILAMMTEIAMVDERIVAMERAILKLTKTVEEKDLQIATLMNKLEVHNHGESNNGPIHQQIDSLRMPPSYQPPNFQQFDRKGNPKQHVAQFVETCNNAGMDGDLLTKQFFRSLRGNTFDWYTDLEPESFDNWEQMEREFLNRFYSIRRTVSMMELTNTKQWKDEPVVDYINRWRSLSLDCKDRLSEASGVEMCIQGMHWGLLYILQGIKPRTFEELATRAHDMELSLASRGEKSLPIAEHRKERKGRKEGVHLKKGRRRQLTLKEMEDKTYPFPDSDVPGMLKDLLGKELIKLPECKRPEEMGRTNDPKLTKKGKILLDLDEAVGSNHATFTFGSPSPTKTQSPLMSTPGASCKRIQFETLEPVCLPCLEPQEDANIEDKLSRRVMDNLKTQQKGIRIEEVLQKDSYSLITLREFFPEGYFTEDLVTTAYMTSYHEVDERVGSVQGEEEVHLGEAKMIEKEENEIYAAEEVFAQCANCHGKITFTDEDLLLGSKPHNRPLFVSSFIREEKVSRILIDDGSAVNIMSKVTMKRLGISTEELSKSRLVIQGFNQEGQRAIGIILLDVIMEDLKTRPLFHVIDSKTSYNLLLGRPWLHENSIVPSTLHQCFKYSDDAKFYLNCDMVNDELPEDNKRMREKGKGHDEIQREDSRLSVAAAPKSHIASKGASPILRYVPLSKRKEGQTPFGLVMEAKVRTNEPAQEKDIAILKSNLTLPLPKLDKVASTKPPLKGFVKSASDSIKEGSLPDKRTKEGFDPKAYRLLAKSGYDFNNPSQLEQLYSDCVEEKLQGLNQTQRKNERRTALHISFEVAEEESQAEPTPRSSAFDRLRSPSTSKVASQSKVSVGSSLKAKRRTIIHTNRLRKQVNQEEEENETLVLPAYHVTVETDSRSSSSDEEPDEAPHAIGDGGQATVDELKELNLGTTDEPWLIFTSALLTPMEEKEYLELLTEYKDVFAWTTPSLNEAEVNKLEQARFIQEVQFPKWIANIFPVKKKNGQIRVCVDFRDLNRAYPKDDFPLPNTELMVDSTIGHEALSFMNGSSGYNQIRMAPEDEEAHCLSNPERNLLLQVVKTRKREEHIRDLRIVFNRLRKYQLKMNPLKCAFGVTSGKFLGFIIRHRGIEVDQSKIDAIQRMPESKNLQELRSLQGHLAYIRRFISNLAGRCQPFSRLMKKAYQFRRKNNHLGLFWPQKNEAKKEKALYYLSRKLTGVELKYSPLKKMCLALFSSIHKLRHYMQAHTIHLVAKVDPMKYILSRPVISGRLAKWSVAFQEFEIVYIPQKAIKGQALANFLADHPILANWELSDDFPDEDVLYKEILPPWMMFFDGVTRREESGVGVVFVSPQKHMLPFAFRLNEPCSNNVAEYQALIAGLQMALDMKISYLEVYGDSKLVINQLLTHYEVKNEDALANLATTLAWSKEERVNVPVCNHWALTFTEEYTSETNAISVSVVEDEDWCQPLIDYLEHGKLPNDSCHKTEGETYQVMEEAHFGVCGAHQSGPKLYHRIKRMGYYWPTIVKDCMDYAKRCEACQLHANYIHQPPEPLHPTVASWPFDAWGLDVVRPLPKSLAGHLYILAATGYFSKWAKVISLKEVKKENVVNFIQTHLIYRYGVPRYIMTDNANGLAEAFNKTLCNLLKKVVERLKRDWHERIGEALWAYRTTYRTPTQATPYSLVYGVEAVLPLERQIPSLRIAIQEGLTNEENARLRLEELEALDEKRLEAQQHLECYQAQLSRAFNKKEVYTNGAYKIVDKDGIMGRSYKREIPKAVLRMKFQSPSSAGA</sequence>
<evidence type="ECO:0000313" key="12">
    <source>
        <dbReference type="EMBL" id="SPD32246.1"/>
    </source>
</evidence>
<feature type="region of interest" description="Disordered" evidence="9">
    <location>
        <begin position="45"/>
        <end position="160"/>
    </location>
</feature>
<dbReference type="InterPro" id="IPR002156">
    <property type="entry name" value="RNaseH_domain"/>
</dbReference>
<evidence type="ECO:0000256" key="1">
    <source>
        <dbReference type="ARBA" id="ARBA00012493"/>
    </source>
</evidence>
<dbReference type="Gene3D" id="3.30.70.270">
    <property type="match status" value="3"/>
</dbReference>
<feature type="region of interest" description="Disordered" evidence="9">
    <location>
        <begin position="976"/>
        <end position="1013"/>
    </location>
</feature>
<dbReference type="CDD" id="cd01647">
    <property type="entry name" value="RT_LTR"/>
    <property type="match status" value="1"/>
</dbReference>
<dbReference type="Pfam" id="PF17917">
    <property type="entry name" value="RT_RNaseH"/>
    <property type="match status" value="1"/>
</dbReference>
<protein>
    <recommendedName>
        <fullName evidence="1">RNA-directed DNA polymerase</fullName>
        <ecNumber evidence="1">2.7.7.49</ecNumber>
    </recommendedName>
</protein>
<dbReference type="GO" id="GO:0015074">
    <property type="term" value="P:DNA integration"/>
    <property type="evidence" value="ECO:0007669"/>
    <property type="project" value="InterPro"/>
</dbReference>
<accession>A0A2N9J434</accession>
<dbReference type="Pfam" id="PF13456">
    <property type="entry name" value="RVT_3"/>
    <property type="match status" value="1"/>
</dbReference>
<keyword evidence="2" id="KW-0808">Transferase</keyword>
<dbReference type="Gene3D" id="2.40.70.10">
    <property type="entry name" value="Acid Proteases"/>
    <property type="match status" value="1"/>
</dbReference>
<dbReference type="CDD" id="cd09279">
    <property type="entry name" value="RNase_HI_like"/>
    <property type="match status" value="1"/>
</dbReference>
<keyword evidence="8" id="KW-0175">Coiled coil</keyword>
<dbReference type="InterPro" id="IPR041588">
    <property type="entry name" value="Integrase_H2C2"/>
</dbReference>
<reference evidence="12" key="1">
    <citation type="submission" date="2018-02" db="EMBL/GenBank/DDBJ databases">
        <authorList>
            <person name="Cohen D.B."/>
            <person name="Kent A.D."/>
        </authorList>
    </citation>
    <scope>NUCLEOTIDE SEQUENCE</scope>
</reference>
<dbReference type="Pfam" id="PF03732">
    <property type="entry name" value="Retrotrans_gag"/>
    <property type="match status" value="1"/>
</dbReference>
<dbReference type="EC" id="2.7.7.49" evidence="1"/>
<evidence type="ECO:0000256" key="7">
    <source>
        <dbReference type="ARBA" id="ARBA00022918"/>
    </source>
</evidence>
<keyword evidence="6" id="KW-0378">Hydrolase</keyword>
<dbReference type="SUPFAM" id="SSF50630">
    <property type="entry name" value="Acid proteases"/>
    <property type="match status" value="1"/>
</dbReference>
<dbReference type="PANTHER" id="PTHR48475">
    <property type="entry name" value="RIBONUCLEASE H"/>
    <property type="match status" value="1"/>
</dbReference>
<dbReference type="InterPro" id="IPR043128">
    <property type="entry name" value="Rev_trsase/Diguanyl_cyclase"/>
</dbReference>
<dbReference type="PANTHER" id="PTHR48475:SF1">
    <property type="entry name" value="RNASE H TYPE-1 DOMAIN-CONTAINING PROTEIN"/>
    <property type="match status" value="1"/>
</dbReference>
<dbReference type="SUPFAM" id="SSF56672">
    <property type="entry name" value="DNA/RNA polymerases"/>
    <property type="match status" value="1"/>
</dbReference>
<dbReference type="InterPro" id="IPR021109">
    <property type="entry name" value="Peptidase_aspartic_dom_sf"/>
</dbReference>
<feature type="chain" id="PRO_5014906092" description="RNA-directed DNA polymerase" evidence="10">
    <location>
        <begin position="24"/>
        <end position="1946"/>
    </location>
</feature>
<keyword evidence="10" id="KW-0732">Signal</keyword>
<feature type="region of interest" description="Disordered" evidence="9">
    <location>
        <begin position="406"/>
        <end position="427"/>
    </location>
</feature>
<dbReference type="EMBL" id="OIVN01006394">
    <property type="protein sequence ID" value="SPD32246.1"/>
    <property type="molecule type" value="Genomic_DNA"/>
</dbReference>
<evidence type="ECO:0000256" key="9">
    <source>
        <dbReference type="SAM" id="MobiDB-lite"/>
    </source>
</evidence>
<dbReference type="GO" id="GO:0003964">
    <property type="term" value="F:RNA-directed DNA polymerase activity"/>
    <property type="evidence" value="ECO:0007669"/>
    <property type="project" value="UniProtKB-KW"/>
</dbReference>
<keyword evidence="4" id="KW-0540">Nuclease</keyword>
<dbReference type="Gene3D" id="3.10.10.10">
    <property type="entry name" value="HIV Type 1 Reverse Transcriptase, subunit A, domain 1"/>
    <property type="match status" value="1"/>
</dbReference>
<evidence type="ECO:0000256" key="4">
    <source>
        <dbReference type="ARBA" id="ARBA00022722"/>
    </source>
</evidence>
<feature type="compositionally biased region" description="Polar residues" evidence="9">
    <location>
        <begin position="123"/>
        <end position="134"/>
    </location>
</feature>
<evidence type="ECO:0000256" key="3">
    <source>
        <dbReference type="ARBA" id="ARBA00022695"/>
    </source>
</evidence>
<name>A0A2N9J434_FAGSY</name>
<dbReference type="Gene3D" id="3.30.420.10">
    <property type="entry name" value="Ribonuclease H-like superfamily/Ribonuclease H"/>
    <property type="match status" value="3"/>
</dbReference>
<organism evidence="12">
    <name type="scientific">Fagus sylvatica</name>
    <name type="common">Beechnut</name>
    <dbReference type="NCBI Taxonomy" id="28930"/>
    <lineage>
        <taxon>Eukaryota</taxon>
        <taxon>Viridiplantae</taxon>
        <taxon>Streptophyta</taxon>
        <taxon>Embryophyta</taxon>
        <taxon>Tracheophyta</taxon>
        <taxon>Spermatophyta</taxon>
        <taxon>Magnoliopsida</taxon>
        <taxon>eudicotyledons</taxon>
        <taxon>Gunneridae</taxon>
        <taxon>Pentapetalae</taxon>
        <taxon>rosids</taxon>
        <taxon>fabids</taxon>
        <taxon>Fagales</taxon>
        <taxon>Fagaceae</taxon>
        <taxon>Fagus</taxon>
    </lineage>
</organism>
<dbReference type="GO" id="GO:0003676">
    <property type="term" value="F:nucleic acid binding"/>
    <property type="evidence" value="ECO:0007669"/>
    <property type="project" value="InterPro"/>
</dbReference>
<evidence type="ECO:0000256" key="10">
    <source>
        <dbReference type="SAM" id="SignalP"/>
    </source>
</evidence>
<feature type="signal peptide" evidence="10">
    <location>
        <begin position="1"/>
        <end position="23"/>
    </location>
</feature>
<dbReference type="PROSITE" id="PS50994">
    <property type="entry name" value="INTEGRASE"/>
    <property type="match status" value="1"/>
</dbReference>
<dbReference type="GO" id="GO:0004523">
    <property type="term" value="F:RNA-DNA hybrid ribonuclease activity"/>
    <property type="evidence" value="ECO:0007669"/>
    <property type="project" value="InterPro"/>
</dbReference>
<dbReference type="InterPro" id="IPR001584">
    <property type="entry name" value="Integrase_cat-core"/>
</dbReference>
<gene>
    <name evidence="12" type="ORF">FSB_LOCUS60128</name>
</gene>
<dbReference type="Pfam" id="PF17921">
    <property type="entry name" value="Integrase_H2C2"/>
    <property type="match status" value="1"/>
</dbReference>
<evidence type="ECO:0000256" key="2">
    <source>
        <dbReference type="ARBA" id="ARBA00022679"/>
    </source>
</evidence>
<feature type="compositionally biased region" description="Polar residues" evidence="9">
    <location>
        <begin position="998"/>
        <end position="1013"/>
    </location>
</feature>